<dbReference type="PROSITE" id="PS51078">
    <property type="entry name" value="ICLR_ED"/>
    <property type="match status" value="1"/>
</dbReference>
<dbReference type="Pfam" id="PF01614">
    <property type="entry name" value="IclR_C"/>
    <property type="match status" value="1"/>
</dbReference>
<sequence length="258" mass="27741">MRFMAENGGIRVLDRAIAILDLMSSSSDRTGITDIAEATGLPKATVHRILQGLVSGKAVLQSSDGGYVIGPAVLAWADAFKARWVLPKLGQTVLRRLWEGTRETVHLTAFDGKQAYYVDKMESPHPVGMRSRVGASLCLHTTAAGRAILANLPEEELRSYLNSATWEPKTDKTVASEKELFLMLDSARLRGYASENEENEEGIRCVGSAILRGEEDLPVGAISVSVPAYRLEDGDVAALGEAVKEAASDISALLNGSK</sequence>
<keyword evidence="3" id="KW-0804">Transcription</keyword>
<dbReference type="PANTHER" id="PTHR30136:SF24">
    <property type="entry name" value="HTH-TYPE TRANSCRIPTIONAL REPRESSOR ALLR"/>
    <property type="match status" value="1"/>
</dbReference>
<dbReference type="InterPro" id="IPR050707">
    <property type="entry name" value="HTH_MetabolicPath_Reg"/>
</dbReference>
<feature type="domain" description="HTH iclR-type" evidence="4">
    <location>
        <begin position="10"/>
        <end position="71"/>
    </location>
</feature>
<evidence type="ECO:0000256" key="2">
    <source>
        <dbReference type="ARBA" id="ARBA00023125"/>
    </source>
</evidence>
<dbReference type="InterPro" id="IPR036388">
    <property type="entry name" value="WH-like_DNA-bd_sf"/>
</dbReference>
<keyword evidence="2" id="KW-0238">DNA-binding</keyword>
<dbReference type="RefSeq" id="WP_236099515.1">
    <property type="nucleotide sequence ID" value="NZ_JAKGUD010000008.1"/>
</dbReference>
<dbReference type="InterPro" id="IPR029016">
    <property type="entry name" value="GAF-like_dom_sf"/>
</dbReference>
<gene>
    <name evidence="6" type="ORF">L2W38_08185</name>
</gene>
<dbReference type="Proteomes" id="UP001200430">
    <property type="component" value="Unassembled WGS sequence"/>
</dbReference>
<feature type="domain" description="IclR-ED" evidence="5">
    <location>
        <begin position="72"/>
        <end position="256"/>
    </location>
</feature>
<comment type="caution">
    <text evidence="6">The sequence shown here is derived from an EMBL/GenBank/DDBJ whole genome shotgun (WGS) entry which is preliminary data.</text>
</comment>
<keyword evidence="1" id="KW-0805">Transcription regulation</keyword>
<reference evidence="6 7" key="1">
    <citation type="submission" date="2022-01" db="EMBL/GenBank/DDBJ databases">
        <title>Dethiosulfovibrio faecalis sp. nov., a novel proteolytic, non-sulfur-reducing bacterium isolated from a marine aquaculture solid waste bioreactor.</title>
        <authorList>
            <person name="Grabowski S."/>
            <person name="Apolinario E."/>
            <person name="Schneider N."/>
            <person name="Marshall C.W."/>
            <person name="Sowers K.R."/>
        </authorList>
    </citation>
    <scope>NUCLEOTIDE SEQUENCE [LARGE SCALE GENOMIC DNA]</scope>
    <source>
        <strain evidence="6 7">DSM 12537</strain>
    </source>
</reference>
<protein>
    <submittedName>
        <fullName evidence="6">IclR family transcriptional regulator</fullName>
    </submittedName>
</protein>
<evidence type="ECO:0000259" key="5">
    <source>
        <dbReference type="PROSITE" id="PS51078"/>
    </source>
</evidence>
<dbReference type="Pfam" id="PF09339">
    <property type="entry name" value="HTH_IclR"/>
    <property type="match status" value="1"/>
</dbReference>
<dbReference type="SUPFAM" id="SSF55781">
    <property type="entry name" value="GAF domain-like"/>
    <property type="match status" value="1"/>
</dbReference>
<dbReference type="InterPro" id="IPR014757">
    <property type="entry name" value="Tscrpt_reg_IclR_C"/>
</dbReference>
<evidence type="ECO:0000313" key="7">
    <source>
        <dbReference type="Proteomes" id="UP001200430"/>
    </source>
</evidence>
<dbReference type="Gene3D" id="1.10.10.10">
    <property type="entry name" value="Winged helix-like DNA-binding domain superfamily/Winged helix DNA-binding domain"/>
    <property type="match status" value="1"/>
</dbReference>
<dbReference type="InterPro" id="IPR036390">
    <property type="entry name" value="WH_DNA-bd_sf"/>
</dbReference>
<dbReference type="PANTHER" id="PTHR30136">
    <property type="entry name" value="HELIX-TURN-HELIX TRANSCRIPTIONAL REGULATOR, ICLR FAMILY"/>
    <property type="match status" value="1"/>
</dbReference>
<keyword evidence="7" id="KW-1185">Reference proteome</keyword>
<dbReference type="Gene3D" id="3.30.450.40">
    <property type="match status" value="1"/>
</dbReference>
<name>A0ABS9EQ14_9BACT</name>
<dbReference type="SUPFAM" id="SSF46785">
    <property type="entry name" value="Winged helix' DNA-binding domain"/>
    <property type="match status" value="1"/>
</dbReference>
<proteinExistence type="predicted"/>
<dbReference type="InterPro" id="IPR005471">
    <property type="entry name" value="Tscrpt_reg_IclR_N"/>
</dbReference>
<evidence type="ECO:0000256" key="3">
    <source>
        <dbReference type="ARBA" id="ARBA00023163"/>
    </source>
</evidence>
<accession>A0ABS9EQ14</accession>
<evidence type="ECO:0000313" key="6">
    <source>
        <dbReference type="EMBL" id="MCF4142794.1"/>
    </source>
</evidence>
<dbReference type="PROSITE" id="PS51077">
    <property type="entry name" value="HTH_ICLR"/>
    <property type="match status" value="1"/>
</dbReference>
<evidence type="ECO:0000259" key="4">
    <source>
        <dbReference type="PROSITE" id="PS51077"/>
    </source>
</evidence>
<organism evidence="6 7">
    <name type="scientific">Dethiosulfovibrio marinus</name>
    <dbReference type="NCBI Taxonomy" id="133532"/>
    <lineage>
        <taxon>Bacteria</taxon>
        <taxon>Thermotogati</taxon>
        <taxon>Synergistota</taxon>
        <taxon>Synergistia</taxon>
        <taxon>Synergistales</taxon>
        <taxon>Dethiosulfovibrionaceae</taxon>
        <taxon>Dethiosulfovibrio</taxon>
    </lineage>
</organism>
<dbReference type="EMBL" id="JAKGUD010000008">
    <property type="protein sequence ID" value="MCF4142794.1"/>
    <property type="molecule type" value="Genomic_DNA"/>
</dbReference>
<dbReference type="SMART" id="SM00346">
    <property type="entry name" value="HTH_ICLR"/>
    <property type="match status" value="1"/>
</dbReference>
<evidence type="ECO:0000256" key="1">
    <source>
        <dbReference type="ARBA" id="ARBA00023015"/>
    </source>
</evidence>